<keyword evidence="2 7" id="KW-0812">Transmembrane</keyword>
<dbReference type="Pfam" id="PF04178">
    <property type="entry name" value="Got1"/>
    <property type="match status" value="1"/>
</dbReference>
<dbReference type="GO" id="GO:0042147">
    <property type="term" value="P:retrograde transport, endosome to Golgi"/>
    <property type="evidence" value="ECO:0007669"/>
    <property type="project" value="InterPro"/>
</dbReference>
<dbReference type="VEuPathDB" id="FungiDB:BON22_4539"/>
<evidence type="ECO:0000256" key="7">
    <source>
        <dbReference type="SAM" id="Phobius"/>
    </source>
</evidence>
<accession>A0A061AV75</accession>
<evidence type="ECO:0000313" key="8">
    <source>
        <dbReference type="EMBL" id="CDR39293.1"/>
    </source>
</evidence>
<evidence type="ECO:0000256" key="2">
    <source>
        <dbReference type="ARBA" id="ARBA00022692"/>
    </source>
</evidence>
<dbReference type="PANTHER" id="PTHR21493:SF9">
    <property type="entry name" value="GOLGI TRANSPORT PROTEIN 1-RELATED"/>
    <property type="match status" value="1"/>
</dbReference>
<reference evidence="8" key="1">
    <citation type="journal article" date="2014" name="Genome Announc.">
        <title>Genome sequence of the yeast Cyberlindnera fabianii (Hansenula fabianii).</title>
        <authorList>
            <person name="Freel K.C."/>
            <person name="Sarilar V."/>
            <person name="Neuveglise C."/>
            <person name="Devillers H."/>
            <person name="Friedrich A."/>
            <person name="Schacherer J."/>
        </authorList>
    </citation>
    <scope>NUCLEOTIDE SEQUENCE</scope>
    <source>
        <strain evidence="8">YJS4271</strain>
    </source>
</reference>
<organism evidence="8">
    <name type="scientific">Cyberlindnera fabianii</name>
    <name type="common">Yeast</name>
    <name type="synonym">Hansenula fabianii</name>
    <dbReference type="NCBI Taxonomy" id="36022"/>
    <lineage>
        <taxon>Eukaryota</taxon>
        <taxon>Fungi</taxon>
        <taxon>Dikarya</taxon>
        <taxon>Ascomycota</taxon>
        <taxon>Saccharomycotina</taxon>
        <taxon>Saccharomycetes</taxon>
        <taxon>Phaffomycetales</taxon>
        <taxon>Phaffomycetaceae</taxon>
        <taxon>Cyberlindnera</taxon>
    </lineage>
</organism>
<dbReference type="GO" id="GO:0005783">
    <property type="term" value="C:endoplasmic reticulum"/>
    <property type="evidence" value="ECO:0007669"/>
    <property type="project" value="TreeGrafter"/>
</dbReference>
<proteinExistence type="inferred from homology"/>
<evidence type="ECO:0000256" key="5">
    <source>
        <dbReference type="ARBA" id="ARBA00023136"/>
    </source>
</evidence>
<dbReference type="GO" id="GO:0000137">
    <property type="term" value="C:Golgi cis cisterna"/>
    <property type="evidence" value="ECO:0007669"/>
    <property type="project" value="TreeGrafter"/>
</dbReference>
<dbReference type="GO" id="GO:0006888">
    <property type="term" value="P:endoplasmic reticulum to Golgi vesicle-mediated transport"/>
    <property type="evidence" value="ECO:0007669"/>
    <property type="project" value="InterPro"/>
</dbReference>
<dbReference type="GO" id="GO:0030134">
    <property type="term" value="C:COPII-coated ER to Golgi transport vesicle"/>
    <property type="evidence" value="ECO:0007669"/>
    <property type="project" value="TreeGrafter"/>
</dbReference>
<dbReference type="GO" id="GO:0000139">
    <property type="term" value="C:Golgi membrane"/>
    <property type="evidence" value="ECO:0007669"/>
    <property type="project" value="UniProtKB-SubCell"/>
</dbReference>
<dbReference type="PhylomeDB" id="A0A061AV75"/>
<name>A0A061AV75_CYBFA</name>
<dbReference type="GO" id="GO:0005829">
    <property type="term" value="C:cytosol"/>
    <property type="evidence" value="ECO:0007669"/>
    <property type="project" value="GOC"/>
</dbReference>
<evidence type="ECO:0000256" key="4">
    <source>
        <dbReference type="ARBA" id="ARBA00023034"/>
    </source>
</evidence>
<comment type="similarity">
    <text evidence="6">Belongs to the GOT1 family.</text>
</comment>
<dbReference type="EMBL" id="LK052888">
    <property type="protein sequence ID" value="CDR39293.1"/>
    <property type="molecule type" value="Genomic_DNA"/>
</dbReference>
<feature type="transmembrane region" description="Helical" evidence="7">
    <location>
        <begin position="9"/>
        <end position="26"/>
    </location>
</feature>
<comment type="subcellular location">
    <subcellularLocation>
        <location evidence="1">Golgi apparatus membrane</location>
        <topology evidence="1">Multi-pass membrane protein</topology>
    </subcellularLocation>
</comment>
<sequence>MWLSELQKYGTAFTAAGAFFFLLGVLTFFDAAFLAMGNLLFVVGVVCIIGPQRTVVFFTRPAKIRGTIAFVLGIFLILIRWPFTGFIIEAFGILQLFGYVLLPFNSKQLGLTHLIVTFSLSSSPS</sequence>
<keyword evidence="4" id="KW-0333">Golgi apparatus</keyword>
<dbReference type="OrthoDB" id="204784at2759"/>
<dbReference type="PANTHER" id="PTHR21493">
    <property type="entry name" value="CGI-141-RELATED/LIPASE CONTAINING PROTEIN"/>
    <property type="match status" value="1"/>
</dbReference>
<keyword evidence="5 7" id="KW-0472">Membrane</keyword>
<dbReference type="InterPro" id="IPR007305">
    <property type="entry name" value="Vesicle_transpt_Got1/SFT2"/>
</dbReference>
<keyword evidence="3 7" id="KW-1133">Transmembrane helix</keyword>
<evidence type="ECO:0000256" key="3">
    <source>
        <dbReference type="ARBA" id="ARBA00022989"/>
    </source>
</evidence>
<gene>
    <name evidence="8" type="ORF">CYFA0S_03e01838g</name>
</gene>
<evidence type="ECO:0000256" key="6">
    <source>
        <dbReference type="ARBA" id="ARBA00025799"/>
    </source>
</evidence>
<dbReference type="InterPro" id="IPR045176">
    <property type="entry name" value="Got1"/>
</dbReference>
<feature type="transmembrane region" description="Helical" evidence="7">
    <location>
        <begin position="32"/>
        <end position="50"/>
    </location>
</feature>
<evidence type="ECO:0000256" key="1">
    <source>
        <dbReference type="ARBA" id="ARBA00004653"/>
    </source>
</evidence>
<protein>
    <submittedName>
        <fullName evidence="8">CYFA0S03e01838g1_1</fullName>
    </submittedName>
</protein>
<dbReference type="AlphaFoldDB" id="A0A061AV75"/>